<protein>
    <submittedName>
        <fullName evidence="2">Uncharacterized protein</fullName>
    </submittedName>
</protein>
<keyword evidence="1" id="KW-1133">Transmembrane helix</keyword>
<dbReference type="AlphaFoldDB" id="A0A4W4GIQ3"/>
<dbReference type="InterPro" id="IPR023352">
    <property type="entry name" value="MAPEG-like_dom_sf"/>
</dbReference>
<keyword evidence="1" id="KW-0472">Membrane</keyword>
<evidence type="ECO:0000313" key="2">
    <source>
        <dbReference type="Ensembl" id="ENSEEEP00000037407.2"/>
    </source>
</evidence>
<sequence>MAEIVHMIDSEVFMAFSTCATTDTLKMIFPVRLTELHFLNFEHFLSTYSCHQNDLENIVPFVLVSLALLHFQHVLWGLSWVVSMVITFSMAYRILTTIVYL</sequence>
<feature type="transmembrane region" description="Helical" evidence="1">
    <location>
        <begin position="74"/>
        <end position="95"/>
    </location>
</feature>
<reference evidence="3" key="2">
    <citation type="journal article" date="2017" name="Sci. Adv.">
        <title>A tail of two voltages: Proteomic comparison of the three electric organs of the electric eel.</title>
        <authorList>
            <person name="Traeger L.L."/>
            <person name="Sabat G."/>
            <person name="Barrett-Wilt G.A."/>
            <person name="Wells G.B."/>
            <person name="Sussman M.R."/>
        </authorList>
    </citation>
    <scope>NUCLEOTIDE SEQUENCE [LARGE SCALE GENOMIC DNA]</scope>
</reference>
<keyword evidence="1" id="KW-0812">Transmembrane</keyword>
<keyword evidence="3" id="KW-1185">Reference proteome</keyword>
<organism evidence="2 3">
    <name type="scientific">Electrophorus electricus</name>
    <name type="common">Electric eel</name>
    <name type="synonym">Gymnotus electricus</name>
    <dbReference type="NCBI Taxonomy" id="8005"/>
    <lineage>
        <taxon>Eukaryota</taxon>
        <taxon>Metazoa</taxon>
        <taxon>Chordata</taxon>
        <taxon>Craniata</taxon>
        <taxon>Vertebrata</taxon>
        <taxon>Euteleostomi</taxon>
        <taxon>Actinopterygii</taxon>
        <taxon>Neopterygii</taxon>
        <taxon>Teleostei</taxon>
        <taxon>Ostariophysi</taxon>
        <taxon>Gymnotiformes</taxon>
        <taxon>Gymnotoidei</taxon>
        <taxon>Gymnotidae</taxon>
        <taxon>Electrophorus</taxon>
    </lineage>
</organism>
<dbReference type="Ensembl" id="ENSEEET00000037843.2">
    <property type="protein sequence ID" value="ENSEEEP00000037407.2"/>
    <property type="gene ID" value="ENSEEEG00000017778.2"/>
</dbReference>
<dbReference type="Gene3D" id="1.20.120.550">
    <property type="entry name" value="Membrane associated eicosanoid/glutathione metabolism-like domain"/>
    <property type="match status" value="1"/>
</dbReference>
<evidence type="ECO:0000313" key="3">
    <source>
        <dbReference type="Proteomes" id="UP000314983"/>
    </source>
</evidence>
<dbReference type="SUPFAM" id="SSF161084">
    <property type="entry name" value="MAPEG domain-like"/>
    <property type="match status" value="1"/>
</dbReference>
<reference evidence="2" key="3">
    <citation type="submission" date="2020-05" db="EMBL/GenBank/DDBJ databases">
        <title>Electrophorus electricus (electric eel) genome, fEleEle1, primary haplotype.</title>
        <authorList>
            <person name="Myers G."/>
            <person name="Meyer A."/>
            <person name="Fedrigo O."/>
            <person name="Formenti G."/>
            <person name="Rhie A."/>
            <person name="Tracey A."/>
            <person name="Sims Y."/>
            <person name="Jarvis E.D."/>
        </authorList>
    </citation>
    <scope>NUCLEOTIDE SEQUENCE [LARGE SCALE GENOMIC DNA]</scope>
</reference>
<accession>A0A4W4GIQ3</accession>
<evidence type="ECO:0000256" key="1">
    <source>
        <dbReference type="SAM" id="Phobius"/>
    </source>
</evidence>
<name>A0A4W4GIQ3_ELEEL</name>
<reference evidence="3" key="1">
    <citation type="journal article" date="2014" name="Science">
        <title>Nonhuman genetics. Genomic basis for the convergent evolution of electric organs.</title>
        <authorList>
            <person name="Gallant J.R."/>
            <person name="Traeger L.L."/>
            <person name="Volkening J.D."/>
            <person name="Moffett H."/>
            <person name="Chen P.H."/>
            <person name="Novina C.D."/>
            <person name="Phillips G.N.Jr."/>
            <person name="Anand R."/>
            <person name="Wells G.B."/>
            <person name="Pinch M."/>
            <person name="Guth R."/>
            <person name="Unguez G.A."/>
            <person name="Albert J.S."/>
            <person name="Zakon H.H."/>
            <person name="Samanta M.P."/>
            <person name="Sussman M.R."/>
        </authorList>
    </citation>
    <scope>NUCLEOTIDE SEQUENCE [LARGE SCALE GENOMIC DNA]</scope>
</reference>
<proteinExistence type="predicted"/>
<dbReference type="Proteomes" id="UP000314983">
    <property type="component" value="Chromosome 7"/>
</dbReference>
<reference evidence="2" key="5">
    <citation type="submission" date="2025-09" db="UniProtKB">
        <authorList>
            <consortium name="Ensembl"/>
        </authorList>
    </citation>
    <scope>IDENTIFICATION</scope>
</reference>
<reference evidence="2" key="4">
    <citation type="submission" date="2025-08" db="UniProtKB">
        <authorList>
            <consortium name="Ensembl"/>
        </authorList>
    </citation>
    <scope>IDENTIFICATION</scope>
</reference>